<dbReference type="InterPro" id="IPR008927">
    <property type="entry name" value="6-PGluconate_DH-like_C_sf"/>
</dbReference>
<evidence type="ECO:0000259" key="5">
    <source>
        <dbReference type="Pfam" id="PF03446"/>
    </source>
</evidence>
<evidence type="ECO:0000256" key="4">
    <source>
        <dbReference type="PIRSR" id="PIRSR000103-1"/>
    </source>
</evidence>
<dbReference type="InterPro" id="IPR015815">
    <property type="entry name" value="HIBADH-related"/>
</dbReference>
<comment type="similarity">
    <text evidence="1">Belongs to the HIBADH-related family.</text>
</comment>
<keyword evidence="2" id="KW-0560">Oxidoreductase</keyword>
<dbReference type="PANTHER" id="PTHR43060">
    <property type="entry name" value="3-HYDROXYISOBUTYRATE DEHYDROGENASE-LIKE 1, MITOCHONDRIAL-RELATED"/>
    <property type="match status" value="1"/>
</dbReference>
<accession>A0A0F4LYH7</accession>
<dbReference type="PROSITE" id="PS00895">
    <property type="entry name" value="3_HYDROXYISOBUT_DH"/>
    <property type="match status" value="1"/>
</dbReference>
<sequence length="297" mass="30859">METVGVIGLGIMGGPMAKNLVAGGFTVYGFDVAEKACQQAAANGVQLVHQASDLGAKTQWIITMLPTAQIVNDSLFGAAGVAASLQPGSTVIDESSITPTESRAIAQKLAKQQVRFLDAPVSGGETGAQAGNLAIMVGGEESVFKEALPLLQTVGGEVTRVGDTGAGTTAKLANQVMVNLNIAAMSEALVLASKAGIDIDKMYHAIRSGLAGSSVLDAKVPLILDRQFKPGGSIKINMKDLTNVMKTAHDLDVPMPLSSELLEIFHSLKAQGHLNEDHGAIVKYFEQIAGVTVQRGQ</sequence>
<dbReference type="InterPro" id="IPR036291">
    <property type="entry name" value="NAD(P)-bd_dom_sf"/>
</dbReference>
<dbReference type="GO" id="GO:0051287">
    <property type="term" value="F:NAD binding"/>
    <property type="evidence" value="ECO:0007669"/>
    <property type="project" value="InterPro"/>
</dbReference>
<comment type="caution">
    <text evidence="7">The sequence shown here is derived from an EMBL/GenBank/DDBJ whole genome shotgun (WGS) entry which is preliminary data.</text>
</comment>
<dbReference type="GO" id="GO:0016054">
    <property type="term" value="P:organic acid catabolic process"/>
    <property type="evidence" value="ECO:0007669"/>
    <property type="project" value="UniProtKB-ARBA"/>
</dbReference>
<evidence type="ECO:0000256" key="2">
    <source>
        <dbReference type="ARBA" id="ARBA00023002"/>
    </source>
</evidence>
<dbReference type="Pfam" id="PF03446">
    <property type="entry name" value="NAD_binding_2"/>
    <property type="match status" value="1"/>
</dbReference>
<dbReference type="EMBL" id="JXJQ01000001">
    <property type="protein sequence ID" value="KJY63369.1"/>
    <property type="molecule type" value="Genomic_DNA"/>
</dbReference>
<dbReference type="Pfam" id="PF14833">
    <property type="entry name" value="NAD_binding_11"/>
    <property type="match status" value="1"/>
</dbReference>
<dbReference type="HOGENOM" id="CLU_035117_1_1_9"/>
<evidence type="ECO:0000256" key="1">
    <source>
        <dbReference type="ARBA" id="ARBA00009080"/>
    </source>
</evidence>
<organism evidence="7 8">
    <name type="scientific">Bombilactobacillus mellifer</name>
    <dbReference type="NCBI Taxonomy" id="1218492"/>
    <lineage>
        <taxon>Bacteria</taxon>
        <taxon>Bacillati</taxon>
        <taxon>Bacillota</taxon>
        <taxon>Bacilli</taxon>
        <taxon>Lactobacillales</taxon>
        <taxon>Lactobacillaceae</taxon>
        <taxon>Bombilactobacillus</taxon>
    </lineage>
</organism>
<evidence type="ECO:0000259" key="6">
    <source>
        <dbReference type="Pfam" id="PF14833"/>
    </source>
</evidence>
<evidence type="ECO:0000256" key="3">
    <source>
        <dbReference type="ARBA" id="ARBA00023027"/>
    </source>
</evidence>
<dbReference type="Proteomes" id="UP000033558">
    <property type="component" value="Unassembled WGS sequence"/>
</dbReference>
<dbReference type="STRING" id="1218492.JG30_00490"/>
<dbReference type="PATRIC" id="fig|1218492.5.peg.160"/>
<name>A0A0F4LYH7_9LACO</name>
<evidence type="ECO:0000313" key="7">
    <source>
        <dbReference type="EMBL" id="KJY63369.1"/>
    </source>
</evidence>
<dbReference type="PIRSF" id="PIRSF000103">
    <property type="entry name" value="HIBADH"/>
    <property type="match status" value="1"/>
</dbReference>
<dbReference type="RefSeq" id="WP_046315154.1">
    <property type="nucleotide sequence ID" value="NZ_JAMBJK010000014.1"/>
</dbReference>
<dbReference type="OrthoDB" id="9786703at2"/>
<dbReference type="SUPFAM" id="SSF48179">
    <property type="entry name" value="6-phosphogluconate dehydrogenase C-terminal domain-like"/>
    <property type="match status" value="1"/>
</dbReference>
<dbReference type="InterPro" id="IPR029154">
    <property type="entry name" value="HIBADH-like_NADP-bd"/>
</dbReference>
<reference evidence="7 8" key="1">
    <citation type="submission" date="2015-01" db="EMBL/GenBank/DDBJ databases">
        <title>Comparative genomics of the lactic acid bacteria isolated from the honey bee gut.</title>
        <authorList>
            <person name="Ellegaard K.M."/>
            <person name="Tamarit D."/>
            <person name="Javelind E."/>
            <person name="Olofsson T."/>
            <person name="Andersson S.G."/>
            <person name="Vasquez A."/>
        </authorList>
    </citation>
    <scope>NUCLEOTIDE SEQUENCE [LARGE SCALE GENOMIC DNA]</scope>
    <source>
        <strain evidence="7 8">Bin4</strain>
    </source>
</reference>
<evidence type="ECO:0000313" key="8">
    <source>
        <dbReference type="Proteomes" id="UP000033558"/>
    </source>
</evidence>
<keyword evidence="8" id="KW-1185">Reference proteome</keyword>
<dbReference type="GO" id="GO:0016491">
    <property type="term" value="F:oxidoreductase activity"/>
    <property type="evidence" value="ECO:0007669"/>
    <property type="project" value="UniProtKB-KW"/>
</dbReference>
<dbReference type="SUPFAM" id="SSF51735">
    <property type="entry name" value="NAD(P)-binding Rossmann-fold domains"/>
    <property type="match status" value="1"/>
</dbReference>
<dbReference type="InterPro" id="IPR006115">
    <property type="entry name" value="6PGDH_NADP-bd"/>
</dbReference>
<dbReference type="AlphaFoldDB" id="A0A0F4LYH7"/>
<feature type="domain" description="6-phosphogluconate dehydrogenase NADP-binding" evidence="5">
    <location>
        <begin position="3"/>
        <end position="162"/>
    </location>
</feature>
<dbReference type="Gene3D" id="1.10.1040.10">
    <property type="entry name" value="N-(1-d-carboxylethyl)-l-norvaline Dehydrogenase, domain 2"/>
    <property type="match status" value="1"/>
</dbReference>
<dbReference type="PANTHER" id="PTHR43060:SF3">
    <property type="entry name" value="2-HYDROXY-3-OXOPROPIONATE REDUCTASE"/>
    <property type="match status" value="1"/>
</dbReference>
<dbReference type="GO" id="GO:0050661">
    <property type="term" value="F:NADP binding"/>
    <property type="evidence" value="ECO:0007669"/>
    <property type="project" value="InterPro"/>
</dbReference>
<dbReference type="Gene3D" id="3.40.50.720">
    <property type="entry name" value="NAD(P)-binding Rossmann-like Domain"/>
    <property type="match status" value="1"/>
</dbReference>
<keyword evidence="3" id="KW-0520">NAD</keyword>
<feature type="domain" description="3-hydroxyisobutyrate dehydrogenase-like NAD-binding" evidence="6">
    <location>
        <begin position="165"/>
        <end position="284"/>
    </location>
</feature>
<proteinExistence type="inferred from homology"/>
<protein>
    <submittedName>
        <fullName evidence="7">2-hydroxy-3-oxopropionate reductase</fullName>
    </submittedName>
</protein>
<gene>
    <name evidence="7" type="ORF">JG30_00490</name>
</gene>
<dbReference type="InterPro" id="IPR013328">
    <property type="entry name" value="6PGD_dom2"/>
</dbReference>
<dbReference type="InterPro" id="IPR002204">
    <property type="entry name" value="3-OH-isobutyrate_DH-rel_CS"/>
</dbReference>
<feature type="active site" evidence="4">
    <location>
        <position position="171"/>
    </location>
</feature>